<dbReference type="RefSeq" id="WP_099508421.1">
    <property type="nucleotide sequence ID" value="NZ_CP016616.1"/>
</dbReference>
<gene>
    <name evidence="1" type="ORF">BB934_03640</name>
</gene>
<dbReference type="OrthoDB" id="8234528at2"/>
<sequence length="155" mass="17603">MWPKQNLERELRSLMSRIEAASQPTGSLVSDVLEYACPRLTSAIRLNDLVQRLVAAEAWVDLGFWLIGWELPDWAIHRLSCDDSRWNCAICVRDLAINWIEDVAEFQHDNPALAILGALVQAQLRKTQGLAPSNVTPFRRIGHTLANRMSRDAER</sequence>
<accession>A0A1B2EBR0</accession>
<dbReference type="KEGG" id="moc:BB934_03640"/>
<dbReference type="EMBL" id="CP016616">
    <property type="protein sequence ID" value="ANY77424.1"/>
    <property type="molecule type" value="Genomic_DNA"/>
</dbReference>
<organism evidence="1">
    <name type="scientific">Microvirga ossetica</name>
    <dbReference type="NCBI Taxonomy" id="1882682"/>
    <lineage>
        <taxon>Bacteria</taxon>
        <taxon>Pseudomonadati</taxon>
        <taxon>Pseudomonadota</taxon>
        <taxon>Alphaproteobacteria</taxon>
        <taxon>Hyphomicrobiales</taxon>
        <taxon>Methylobacteriaceae</taxon>
        <taxon>Microvirga</taxon>
    </lineage>
</organism>
<proteinExistence type="predicted"/>
<reference evidence="1" key="1">
    <citation type="submission" date="2016-07" db="EMBL/GenBank/DDBJ databases">
        <title>Microvirga ossetica sp. nov. a new species of rhizobia isolated from root nodules of the legume species Vicia alpestris Steven originated from North Ossetia region in the Caucasus.</title>
        <authorList>
            <person name="Safronova V.I."/>
            <person name="Kuznetsova I.G."/>
            <person name="Sazanova A.L."/>
            <person name="Belimov A."/>
            <person name="Andronov E."/>
            <person name="Osledkin Y.S."/>
            <person name="Onishchuk O.P."/>
            <person name="Kurchak O.N."/>
            <person name="Shaposhnikov A.I."/>
            <person name="Willems A."/>
            <person name="Tikhonovich I.A."/>
        </authorList>
    </citation>
    <scope>NUCLEOTIDE SEQUENCE [LARGE SCALE GENOMIC DNA]</scope>
    <source>
        <strain evidence="1">V5/3M</strain>
    </source>
</reference>
<evidence type="ECO:0000313" key="1">
    <source>
        <dbReference type="EMBL" id="ANY77424.1"/>
    </source>
</evidence>
<dbReference type="AlphaFoldDB" id="A0A1B2EBR0"/>
<name>A0A1B2EBR0_9HYPH</name>
<protein>
    <submittedName>
        <fullName evidence="1">Uncharacterized protein</fullName>
    </submittedName>
</protein>